<dbReference type="InterPro" id="IPR000675">
    <property type="entry name" value="Cutinase/axe"/>
</dbReference>
<dbReference type="eggNOG" id="ENOG5030PZC">
    <property type="taxonomic scope" value="Bacteria"/>
</dbReference>
<dbReference type="Pfam" id="PF01083">
    <property type="entry name" value="Cutinase"/>
    <property type="match status" value="1"/>
</dbReference>
<dbReference type="STRING" id="1223545.GS4_26_00620"/>
<dbReference type="PANTHER" id="PTHR33630">
    <property type="entry name" value="CUTINASE RV1984C-RELATED-RELATED"/>
    <property type="match status" value="1"/>
</dbReference>
<reference evidence="6 7" key="1">
    <citation type="submission" date="2013-01" db="EMBL/GenBank/DDBJ databases">
        <title>Whole genome shotgun sequence of Gordonia soli NBRC 108243.</title>
        <authorList>
            <person name="Isaki-Nakamura S."/>
            <person name="Hosoyama A."/>
            <person name="Tsuchikane K."/>
            <person name="Ando Y."/>
            <person name="Baba S."/>
            <person name="Ohji S."/>
            <person name="Hamada M."/>
            <person name="Tamura T."/>
            <person name="Yamazoe A."/>
            <person name="Yamazaki S."/>
            <person name="Fujita N."/>
        </authorList>
    </citation>
    <scope>NUCLEOTIDE SEQUENCE [LARGE SCALE GENOMIC DNA]</scope>
    <source>
        <strain evidence="6 7">NBRC 108243</strain>
    </source>
</reference>
<feature type="signal peptide" evidence="5">
    <location>
        <begin position="1"/>
        <end position="22"/>
    </location>
</feature>
<accession>M0QMG7</accession>
<dbReference type="SMART" id="SM01110">
    <property type="entry name" value="Cutinase"/>
    <property type="match status" value="1"/>
</dbReference>
<evidence type="ECO:0000256" key="4">
    <source>
        <dbReference type="ARBA" id="ARBA00023157"/>
    </source>
</evidence>
<dbReference type="Gene3D" id="3.40.50.1820">
    <property type="entry name" value="alpha/beta hydrolase"/>
    <property type="match status" value="1"/>
</dbReference>
<evidence type="ECO:0000313" key="6">
    <source>
        <dbReference type="EMBL" id="GAC69614.1"/>
    </source>
</evidence>
<evidence type="ECO:0000256" key="5">
    <source>
        <dbReference type="SAM" id="SignalP"/>
    </source>
</evidence>
<dbReference type="InterPro" id="IPR029058">
    <property type="entry name" value="AB_hydrolase_fold"/>
</dbReference>
<protein>
    <submittedName>
        <fullName evidence="6">Putative cutinase</fullName>
    </submittedName>
</protein>
<keyword evidence="3" id="KW-0378">Hydrolase</keyword>
<evidence type="ECO:0000256" key="2">
    <source>
        <dbReference type="ARBA" id="ARBA00022487"/>
    </source>
</evidence>
<dbReference type="RefSeq" id="WP_007622860.1">
    <property type="nucleotide sequence ID" value="NZ_BANX01000026.1"/>
</dbReference>
<dbReference type="SUPFAM" id="SSF53474">
    <property type="entry name" value="alpha/beta-Hydrolases"/>
    <property type="match status" value="1"/>
</dbReference>
<keyword evidence="5" id="KW-0732">Signal</keyword>
<gene>
    <name evidence="6" type="ORF">GS4_26_00620</name>
</gene>
<dbReference type="AlphaFoldDB" id="M0QMG7"/>
<keyword evidence="2" id="KW-0719">Serine esterase</keyword>
<dbReference type="PANTHER" id="PTHR33630:SF9">
    <property type="entry name" value="CUTINASE 4"/>
    <property type="match status" value="1"/>
</dbReference>
<evidence type="ECO:0000313" key="7">
    <source>
        <dbReference type="Proteomes" id="UP000011666"/>
    </source>
</evidence>
<evidence type="ECO:0000256" key="1">
    <source>
        <dbReference type="ARBA" id="ARBA00007534"/>
    </source>
</evidence>
<dbReference type="GO" id="GO:0052689">
    <property type="term" value="F:carboxylic ester hydrolase activity"/>
    <property type="evidence" value="ECO:0007669"/>
    <property type="project" value="UniProtKB-KW"/>
</dbReference>
<comment type="similarity">
    <text evidence="1">Belongs to the cutinase family.</text>
</comment>
<name>M0QMG7_9ACTN</name>
<keyword evidence="7" id="KW-1185">Reference proteome</keyword>
<feature type="chain" id="PRO_5039354079" evidence="5">
    <location>
        <begin position="23"/>
        <end position="237"/>
    </location>
</feature>
<proteinExistence type="inferred from homology"/>
<sequence>MIKRLFVVLAGTAMLAAGSAFSVTQHAEAAPGCPDVEAIFARGTVEPGAPLGLTGAAFGEALRNQLPSKSVNVRAVNYEASANFNNRLAFAHSVIDGIEDVQARVKSVAAKCAKTKIVLGGYSQGAAVVGYSASDGIKALGQYARYQADVPPALSADLSRRIAAVVLFAPPSDRFLRDGGAPALRVSPKVANRTVRYCIPGDNICNGAPLAQPNGLHVLYTVNGDALRAAQYVKARV</sequence>
<keyword evidence="4" id="KW-1015">Disulfide bond</keyword>
<evidence type="ECO:0000256" key="3">
    <source>
        <dbReference type="ARBA" id="ARBA00022801"/>
    </source>
</evidence>
<comment type="caution">
    <text evidence="6">The sequence shown here is derived from an EMBL/GenBank/DDBJ whole genome shotgun (WGS) entry which is preliminary data.</text>
</comment>
<organism evidence="6 7">
    <name type="scientific">Gordonia soli NBRC 108243</name>
    <dbReference type="NCBI Taxonomy" id="1223545"/>
    <lineage>
        <taxon>Bacteria</taxon>
        <taxon>Bacillati</taxon>
        <taxon>Actinomycetota</taxon>
        <taxon>Actinomycetes</taxon>
        <taxon>Mycobacteriales</taxon>
        <taxon>Gordoniaceae</taxon>
        <taxon>Gordonia</taxon>
    </lineage>
</organism>
<dbReference type="Proteomes" id="UP000011666">
    <property type="component" value="Unassembled WGS sequence"/>
</dbReference>
<dbReference type="EMBL" id="BANX01000026">
    <property type="protein sequence ID" value="GAC69614.1"/>
    <property type="molecule type" value="Genomic_DNA"/>
</dbReference>